<dbReference type="InterPro" id="IPR002491">
    <property type="entry name" value="ABC_transptr_periplasmic_BD"/>
</dbReference>
<dbReference type="Pfam" id="PF01497">
    <property type="entry name" value="Peripla_BP_2"/>
    <property type="match status" value="1"/>
</dbReference>
<dbReference type="NCBIfam" id="NF038402">
    <property type="entry name" value="TroA_like"/>
    <property type="match status" value="1"/>
</dbReference>
<dbReference type="InterPro" id="IPR054828">
    <property type="entry name" value="Vit_B12_bind_prot"/>
</dbReference>
<dbReference type="InterPro" id="IPR050902">
    <property type="entry name" value="ABC_Transporter_SBP"/>
</dbReference>
<evidence type="ECO:0000256" key="2">
    <source>
        <dbReference type="ARBA" id="ARBA00022729"/>
    </source>
</evidence>
<protein>
    <submittedName>
        <fullName evidence="5">ABC transporter substrate-binding protein</fullName>
    </submittedName>
</protein>
<feature type="domain" description="Fe/B12 periplasmic-binding" evidence="4">
    <location>
        <begin position="65"/>
        <end position="318"/>
    </location>
</feature>
<dbReference type="PROSITE" id="PS50983">
    <property type="entry name" value="FE_B12_PBP"/>
    <property type="match status" value="1"/>
</dbReference>
<name>A0ABU6NUD9_9BACI</name>
<dbReference type="EMBL" id="JARTFS010000005">
    <property type="protein sequence ID" value="MED4400759.1"/>
    <property type="molecule type" value="Genomic_DNA"/>
</dbReference>
<proteinExistence type="inferred from homology"/>
<comment type="caution">
    <text evidence="5">The sequence shown here is derived from an EMBL/GenBank/DDBJ whole genome shotgun (WGS) entry which is preliminary data.</text>
</comment>
<evidence type="ECO:0000313" key="6">
    <source>
        <dbReference type="Proteomes" id="UP001342826"/>
    </source>
</evidence>
<dbReference type="GeneID" id="301139998"/>
<evidence type="ECO:0000256" key="1">
    <source>
        <dbReference type="ARBA" id="ARBA00008814"/>
    </source>
</evidence>
<accession>A0ABU6NUD9</accession>
<evidence type="ECO:0000256" key="3">
    <source>
        <dbReference type="SAM" id="SignalP"/>
    </source>
</evidence>
<comment type="similarity">
    <text evidence="1">Belongs to the bacterial solute-binding protein 8 family.</text>
</comment>
<dbReference type="PROSITE" id="PS51257">
    <property type="entry name" value="PROKAR_LIPOPROTEIN"/>
    <property type="match status" value="1"/>
</dbReference>
<dbReference type="PANTHER" id="PTHR30535:SF34">
    <property type="entry name" value="MOLYBDATE-BINDING PROTEIN MOLA"/>
    <property type="match status" value="1"/>
</dbReference>
<feature type="chain" id="PRO_5045057895" evidence="3">
    <location>
        <begin position="22"/>
        <end position="320"/>
    </location>
</feature>
<sequence length="320" mass="35051">MKKWLLPLLAAALFFSLAACGAKEEEKQSAENEKPKTEEVQKEAYPLTLKDGLGNEVTIKAKPEKIVSLMPSNTEVTYALGMGDAVVGVNDFDNYPEEVKDVEKIGGMEFNVEKIVSLKPDVVLADFSNDKAGLQQLKDAGLTVVAVPAASSFDAVYDSIQFLGKVTGTTEEADKIVQDMQKDLAVIKEKAKTIKEEDKKKVFAEVSPAPDIYTAGKGSFMDEMITVIGAKNVVDVAEPWPSFAEEKAVALKPDTIILTYGYYTENAVEQVLARKAWQDVPAVKNKQVFDIHSDKVVRPGPRLIEGVEELAKAVYPDVYK</sequence>
<dbReference type="PANTHER" id="PTHR30535">
    <property type="entry name" value="VITAMIN B12-BINDING PROTEIN"/>
    <property type="match status" value="1"/>
</dbReference>
<dbReference type="Gene3D" id="3.40.50.1980">
    <property type="entry name" value="Nitrogenase molybdenum iron protein domain"/>
    <property type="match status" value="2"/>
</dbReference>
<keyword evidence="6" id="KW-1185">Reference proteome</keyword>
<feature type="signal peptide" evidence="3">
    <location>
        <begin position="1"/>
        <end position="21"/>
    </location>
</feature>
<organism evidence="5 6">
    <name type="scientific">Metabacillus fastidiosus</name>
    <dbReference type="NCBI Taxonomy" id="1458"/>
    <lineage>
        <taxon>Bacteria</taxon>
        <taxon>Bacillati</taxon>
        <taxon>Bacillota</taxon>
        <taxon>Bacilli</taxon>
        <taxon>Bacillales</taxon>
        <taxon>Bacillaceae</taxon>
        <taxon>Metabacillus</taxon>
    </lineage>
</organism>
<evidence type="ECO:0000313" key="5">
    <source>
        <dbReference type="EMBL" id="MED4400759.1"/>
    </source>
</evidence>
<gene>
    <name evidence="5" type="ORF">P9271_05370</name>
</gene>
<keyword evidence="2 3" id="KW-0732">Signal</keyword>
<reference evidence="5 6" key="1">
    <citation type="submission" date="2023-03" db="EMBL/GenBank/DDBJ databases">
        <title>Bacillus Genome Sequencing.</title>
        <authorList>
            <person name="Dunlap C."/>
        </authorList>
    </citation>
    <scope>NUCLEOTIDE SEQUENCE [LARGE SCALE GENOMIC DNA]</scope>
    <source>
        <strain evidence="5 6">NRS-1717</strain>
    </source>
</reference>
<dbReference type="SUPFAM" id="SSF53807">
    <property type="entry name" value="Helical backbone' metal receptor"/>
    <property type="match status" value="1"/>
</dbReference>
<dbReference type="RefSeq" id="WP_066226303.1">
    <property type="nucleotide sequence ID" value="NZ_JARTFQ010000005.1"/>
</dbReference>
<dbReference type="CDD" id="cd01143">
    <property type="entry name" value="YvrC"/>
    <property type="match status" value="1"/>
</dbReference>
<evidence type="ECO:0000259" key="4">
    <source>
        <dbReference type="PROSITE" id="PS50983"/>
    </source>
</evidence>
<dbReference type="Proteomes" id="UP001342826">
    <property type="component" value="Unassembled WGS sequence"/>
</dbReference>